<comment type="caution">
    <text evidence="10">The sequence shown here is derived from an EMBL/GenBank/DDBJ whole genome shotgun (WGS) entry which is preliminary data.</text>
</comment>
<evidence type="ECO:0000259" key="9">
    <source>
        <dbReference type="Pfam" id="PF01764"/>
    </source>
</evidence>
<dbReference type="STRING" id="429701.A0A2G9HK00"/>
<dbReference type="Gene3D" id="3.40.50.1820">
    <property type="entry name" value="alpha/beta hydrolase"/>
    <property type="match status" value="2"/>
</dbReference>
<dbReference type="PANTHER" id="PTHR31403">
    <property type="entry name" value="PHOSPHOLIPASE A1-IBETA2, CHLOROPLASTIC"/>
    <property type="match status" value="1"/>
</dbReference>
<keyword evidence="5 10" id="KW-0378">Hydrolase</keyword>
<dbReference type="OrthoDB" id="426718at2759"/>
<keyword evidence="8" id="KW-0443">Lipid metabolism</keyword>
<dbReference type="EMBL" id="NKXS01001589">
    <property type="protein sequence ID" value="PIN17858.1"/>
    <property type="molecule type" value="Genomic_DNA"/>
</dbReference>
<organism evidence="10 11">
    <name type="scientific">Handroanthus impetiginosus</name>
    <dbReference type="NCBI Taxonomy" id="429701"/>
    <lineage>
        <taxon>Eukaryota</taxon>
        <taxon>Viridiplantae</taxon>
        <taxon>Streptophyta</taxon>
        <taxon>Embryophyta</taxon>
        <taxon>Tracheophyta</taxon>
        <taxon>Spermatophyta</taxon>
        <taxon>Magnoliopsida</taxon>
        <taxon>eudicotyledons</taxon>
        <taxon>Gunneridae</taxon>
        <taxon>Pentapetalae</taxon>
        <taxon>asterids</taxon>
        <taxon>lamiids</taxon>
        <taxon>Lamiales</taxon>
        <taxon>Bignoniaceae</taxon>
        <taxon>Crescentiina</taxon>
        <taxon>Tabebuia alliance</taxon>
        <taxon>Handroanthus</taxon>
    </lineage>
</organism>
<dbReference type="GO" id="GO:0009695">
    <property type="term" value="P:jasmonic acid biosynthetic process"/>
    <property type="evidence" value="ECO:0007669"/>
    <property type="project" value="TreeGrafter"/>
</dbReference>
<evidence type="ECO:0000256" key="2">
    <source>
        <dbReference type="ARBA" id="ARBA00010701"/>
    </source>
</evidence>
<evidence type="ECO:0000256" key="4">
    <source>
        <dbReference type="ARBA" id="ARBA00022640"/>
    </source>
</evidence>
<feature type="domain" description="Fungal lipase-type" evidence="9">
    <location>
        <begin position="163"/>
        <end position="232"/>
    </location>
</feature>
<evidence type="ECO:0000256" key="1">
    <source>
        <dbReference type="ARBA" id="ARBA00004229"/>
    </source>
</evidence>
<evidence type="ECO:0000313" key="10">
    <source>
        <dbReference type="EMBL" id="PIN17858.1"/>
    </source>
</evidence>
<evidence type="ECO:0000256" key="8">
    <source>
        <dbReference type="ARBA" id="ARBA00023098"/>
    </source>
</evidence>
<dbReference type="GO" id="GO:0047714">
    <property type="term" value="F:galactolipase activity"/>
    <property type="evidence" value="ECO:0007669"/>
    <property type="project" value="UniProtKB-ARBA"/>
</dbReference>
<comment type="subcellular location">
    <subcellularLocation>
        <location evidence="1">Plastid</location>
        <location evidence="1">Chloroplast</location>
    </subcellularLocation>
</comment>
<evidence type="ECO:0000256" key="5">
    <source>
        <dbReference type="ARBA" id="ARBA00022801"/>
    </source>
</evidence>
<dbReference type="InterPro" id="IPR029058">
    <property type="entry name" value="AB_hydrolase_fold"/>
</dbReference>
<dbReference type="AlphaFoldDB" id="A0A2G9HK00"/>
<evidence type="ECO:0000256" key="6">
    <source>
        <dbReference type="ARBA" id="ARBA00022946"/>
    </source>
</evidence>
<reference evidence="11" key="1">
    <citation type="journal article" date="2018" name="Gigascience">
        <title>Genome assembly of the Pink Ipe (Handroanthus impetiginosus, Bignoniaceae), a highly valued, ecologically keystone Neotropical timber forest tree.</title>
        <authorList>
            <person name="Silva-Junior O.B."/>
            <person name="Grattapaglia D."/>
            <person name="Novaes E."/>
            <person name="Collevatti R.G."/>
        </authorList>
    </citation>
    <scope>NUCLEOTIDE SEQUENCE [LARGE SCALE GENOMIC DNA]</scope>
    <source>
        <strain evidence="11">cv. UFG-1</strain>
    </source>
</reference>
<dbReference type="InterPro" id="IPR002921">
    <property type="entry name" value="Fungal_lipase-type"/>
</dbReference>
<dbReference type="Proteomes" id="UP000231279">
    <property type="component" value="Unassembled WGS sequence"/>
</dbReference>
<accession>A0A2G9HK00</accession>
<dbReference type="GO" id="GO:0008970">
    <property type="term" value="F:phospholipase A1 activity"/>
    <property type="evidence" value="ECO:0007669"/>
    <property type="project" value="UniProtKB-EC"/>
</dbReference>
<keyword evidence="11" id="KW-1185">Reference proteome</keyword>
<dbReference type="GO" id="GO:0016042">
    <property type="term" value="P:lipid catabolic process"/>
    <property type="evidence" value="ECO:0007669"/>
    <property type="project" value="UniProtKB-KW"/>
</dbReference>
<protein>
    <submittedName>
        <fullName evidence="10">Phospholipase A(1)</fullName>
        <ecNumber evidence="10">3.1.1.32</ecNumber>
    </submittedName>
</protein>
<dbReference type="GO" id="GO:0009507">
    <property type="term" value="C:chloroplast"/>
    <property type="evidence" value="ECO:0007669"/>
    <property type="project" value="UniProtKB-SubCell"/>
</dbReference>
<name>A0A2G9HK00_9LAMI</name>
<sequence length="318" mass="36515">MNSATFTAEPQLCNSLRQDLPMIKSKYLSNLLSHNYLQSRIVDSVISLNNWDNMVEPLPPLLRQEIIRYRAFVTACYRAFDLNPNSKRYLNCKYGRKKKKSKLTEVGLGDSGYEVTKYIYVTAPDVKPMQTCFGARWIGYVTASTDNQVSVLGRRDILITVRGSSLEVLLPYDIAELGLNNRPNRKEKIPLTVFSFSRPRVENSGFKERCEESGVKILRIVNVNDPITKLPDMSSHGFCSCYAHAVVELLLDFLKMDNPSCVHDLENYIDLLKYPKRDDHEKISLMERAKRFLFGGAQRMQWRSAAINILNLVQCQWT</sequence>
<keyword evidence="6" id="KW-0809">Transit peptide</keyword>
<keyword evidence="3" id="KW-0150">Chloroplast</keyword>
<dbReference type="EC" id="3.1.1.32" evidence="10"/>
<evidence type="ECO:0000256" key="3">
    <source>
        <dbReference type="ARBA" id="ARBA00022528"/>
    </source>
</evidence>
<gene>
    <name evidence="10" type="ORF">CDL12_09474</name>
</gene>
<dbReference type="Pfam" id="PF01764">
    <property type="entry name" value="Lipase_3"/>
    <property type="match status" value="1"/>
</dbReference>
<comment type="similarity">
    <text evidence="2">Belongs to the AB hydrolase superfamily. Lipase family.</text>
</comment>
<keyword evidence="4" id="KW-0934">Plastid</keyword>
<dbReference type="SUPFAM" id="SSF53474">
    <property type="entry name" value="alpha/beta-Hydrolases"/>
    <property type="match status" value="1"/>
</dbReference>
<proteinExistence type="inferred from homology"/>
<keyword evidence="7" id="KW-0442">Lipid degradation</keyword>
<dbReference type="PANTHER" id="PTHR31403:SF4">
    <property type="entry name" value="PHOSPHOLIPASE A1-IALPHA2, CHLOROPLASTIC"/>
    <property type="match status" value="1"/>
</dbReference>
<evidence type="ECO:0000256" key="7">
    <source>
        <dbReference type="ARBA" id="ARBA00022963"/>
    </source>
</evidence>
<evidence type="ECO:0000313" key="11">
    <source>
        <dbReference type="Proteomes" id="UP000231279"/>
    </source>
</evidence>